<keyword evidence="8" id="KW-1133">Transmembrane helix</keyword>
<dbReference type="PROSITE" id="PS52015">
    <property type="entry name" value="TONB_CTD"/>
    <property type="match status" value="1"/>
</dbReference>
<reference evidence="12 13" key="1">
    <citation type="submission" date="2018-03" db="EMBL/GenBank/DDBJ databases">
        <authorList>
            <person name="Keele B.F."/>
        </authorList>
    </citation>
    <scope>NUCLEOTIDE SEQUENCE [LARGE SCALE GENOMIC DNA]</scope>
    <source>
        <strain evidence="12 13">D20</strain>
    </source>
</reference>
<evidence type="ECO:0000313" key="12">
    <source>
        <dbReference type="EMBL" id="PTD98157.1"/>
    </source>
</evidence>
<keyword evidence="5" id="KW-0997">Cell inner membrane</keyword>
<sequence>MPAADRARETEPSLPVSVRYLERTAAAPVPAAAPSAAPALARGPAPRPHRPVPRAHRPTPAPSPARDSPPASVVPAAPAELAQAVDTPPTVDSAVGEGTPSSAAATMAGGSADADAGGAVDQPASFTAAYLNNPPPPYPPMSRRLGEEGRVIVRVALDALGKVVEIGLERSSGHRRLDRAAVDAVRAWRFEPARSGGRAVAASVLVPVDFRLEQE</sequence>
<name>A0A2T4IK63_9RHOO</name>
<dbReference type="GO" id="GO:0055085">
    <property type="term" value="P:transmembrane transport"/>
    <property type="evidence" value="ECO:0007669"/>
    <property type="project" value="InterPro"/>
</dbReference>
<dbReference type="AlphaFoldDB" id="A0A2T4IK63"/>
<comment type="similarity">
    <text evidence="2">Belongs to the TonB family.</text>
</comment>
<evidence type="ECO:0000256" key="1">
    <source>
        <dbReference type="ARBA" id="ARBA00004383"/>
    </source>
</evidence>
<dbReference type="EMBL" id="PZKC01000001">
    <property type="protein sequence ID" value="PTD98157.1"/>
    <property type="molecule type" value="Genomic_DNA"/>
</dbReference>
<dbReference type="PANTHER" id="PTHR33446">
    <property type="entry name" value="PROTEIN TONB-RELATED"/>
    <property type="match status" value="1"/>
</dbReference>
<reference evidence="12 13" key="2">
    <citation type="submission" date="2018-04" db="EMBL/GenBank/DDBJ databases">
        <title>Thauera lacus sp. nov., isolated from an saline lake in Inner Mongolia, China.</title>
        <authorList>
            <person name="Liang Q.-Y."/>
        </authorList>
    </citation>
    <scope>NUCLEOTIDE SEQUENCE [LARGE SCALE GENOMIC DNA]</scope>
    <source>
        <strain evidence="12 13">D20</strain>
    </source>
</reference>
<feature type="compositionally biased region" description="Low complexity" evidence="10">
    <location>
        <begin position="98"/>
        <end position="119"/>
    </location>
</feature>
<evidence type="ECO:0000256" key="8">
    <source>
        <dbReference type="ARBA" id="ARBA00022989"/>
    </source>
</evidence>
<protein>
    <submittedName>
        <fullName evidence="12">Energy transducer TonB</fullName>
    </submittedName>
</protein>
<dbReference type="InterPro" id="IPR037682">
    <property type="entry name" value="TonB_C"/>
</dbReference>
<feature type="compositionally biased region" description="Basic residues" evidence="10">
    <location>
        <begin position="47"/>
        <end position="57"/>
    </location>
</feature>
<comment type="caution">
    <text evidence="12">The sequence shown here is derived from an EMBL/GenBank/DDBJ whole genome shotgun (WGS) entry which is preliminary data.</text>
</comment>
<dbReference type="PANTHER" id="PTHR33446:SF2">
    <property type="entry name" value="PROTEIN TONB"/>
    <property type="match status" value="1"/>
</dbReference>
<feature type="compositionally biased region" description="Low complexity" evidence="10">
    <location>
        <begin position="64"/>
        <end position="79"/>
    </location>
</feature>
<dbReference type="Proteomes" id="UP000241193">
    <property type="component" value="Unassembled WGS sequence"/>
</dbReference>
<evidence type="ECO:0000256" key="5">
    <source>
        <dbReference type="ARBA" id="ARBA00022519"/>
    </source>
</evidence>
<comment type="subcellular location">
    <subcellularLocation>
        <location evidence="1">Cell inner membrane</location>
        <topology evidence="1">Single-pass membrane protein</topology>
        <orientation evidence="1">Periplasmic side</orientation>
    </subcellularLocation>
</comment>
<evidence type="ECO:0000256" key="3">
    <source>
        <dbReference type="ARBA" id="ARBA00022448"/>
    </source>
</evidence>
<dbReference type="InterPro" id="IPR006260">
    <property type="entry name" value="TonB/TolA_C"/>
</dbReference>
<proteinExistence type="inferred from homology"/>
<evidence type="ECO:0000256" key="4">
    <source>
        <dbReference type="ARBA" id="ARBA00022475"/>
    </source>
</evidence>
<dbReference type="RefSeq" id="WP_107491917.1">
    <property type="nucleotide sequence ID" value="NZ_PZKC01000001.1"/>
</dbReference>
<evidence type="ECO:0000256" key="10">
    <source>
        <dbReference type="SAM" id="MobiDB-lite"/>
    </source>
</evidence>
<organism evidence="12 13">
    <name type="scientific">Pseudothauera lacus</name>
    <dbReference type="NCBI Taxonomy" id="2136175"/>
    <lineage>
        <taxon>Bacteria</taxon>
        <taxon>Pseudomonadati</taxon>
        <taxon>Pseudomonadota</taxon>
        <taxon>Betaproteobacteria</taxon>
        <taxon>Rhodocyclales</taxon>
        <taxon>Zoogloeaceae</taxon>
        <taxon>Pseudothauera</taxon>
    </lineage>
</organism>
<feature type="region of interest" description="Disordered" evidence="10">
    <location>
        <begin position="26"/>
        <end position="120"/>
    </location>
</feature>
<evidence type="ECO:0000256" key="2">
    <source>
        <dbReference type="ARBA" id="ARBA00006555"/>
    </source>
</evidence>
<feature type="compositionally biased region" description="Low complexity" evidence="10">
    <location>
        <begin position="26"/>
        <end position="44"/>
    </location>
</feature>
<dbReference type="Pfam" id="PF03544">
    <property type="entry name" value="TonB_C"/>
    <property type="match status" value="1"/>
</dbReference>
<dbReference type="Gene3D" id="3.30.1150.10">
    <property type="match status" value="1"/>
</dbReference>
<dbReference type="InterPro" id="IPR051045">
    <property type="entry name" value="TonB-dependent_transducer"/>
</dbReference>
<dbReference type="GO" id="GO:0015031">
    <property type="term" value="P:protein transport"/>
    <property type="evidence" value="ECO:0007669"/>
    <property type="project" value="UniProtKB-KW"/>
</dbReference>
<keyword evidence="6" id="KW-0812">Transmembrane</keyword>
<accession>A0A2T4IK63</accession>
<evidence type="ECO:0000313" key="13">
    <source>
        <dbReference type="Proteomes" id="UP000241193"/>
    </source>
</evidence>
<keyword evidence="4" id="KW-1003">Cell membrane</keyword>
<keyword evidence="13" id="KW-1185">Reference proteome</keyword>
<evidence type="ECO:0000256" key="6">
    <source>
        <dbReference type="ARBA" id="ARBA00022692"/>
    </source>
</evidence>
<keyword evidence="7" id="KW-0653">Protein transport</keyword>
<dbReference type="NCBIfam" id="TIGR01352">
    <property type="entry name" value="tonB_Cterm"/>
    <property type="match status" value="1"/>
</dbReference>
<evidence type="ECO:0000259" key="11">
    <source>
        <dbReference type="PROSITE" id="PS52015"/>
    </source>
</evidence>
<dbReference type="GO" id="GO:0098797">
    <property type="term" value="C:plasma membrane protein complex"/>
    <property type="evidence" value="ECO:0007669"/>
    <property type="project" value="TreeGrafter"/>
</dbReference>
<gene>
    <name evidence="12" type="ORF">C8261_01745</name>
</gene>
<keyword evidence="9" id="KW-0472">Membrane</keyword>
<dbReference type="SUPFAM" id="SSF74653">
    <property type="entry name" value="TolA/TonB C-terminal domain"/>
    <property type="match status" value="1"/>
</dbReference>
<evidence type="ECO:0000256" key="9">
    <source>
        <dbReference type="ARBA" id="ARBA00023136"/>
    </source>
</evidence>
<dbReference type="GO" id="GO:0031992">
    <property type="term" value="F:energy transducer activity"/>
    <property type="evidence" value="ECO:0007669"/>
    <property type="project" value="TreeGrafter"/>
</dbReference>
<evidence type="ECO:0000256" key="7">
    <source>
        <dbReference type="ARBA" id="ARBA00022927"/>
    </source>
</evidence>
<keyword evidence="3" id="KW-0813">Transport</keyword>
<feature type="domain" description="TonB C-terminal" evidence="11">
    <location>
        <begin position="123"/>
        <end position="215"/>
    </location>
</feature>